<dbReference type="InterPro" id="IPR036291">
    <property type="entry name" value="NAD(P)-bd_dom_sf"/>
</dbReference>
<gene>
    <name evidence="5" type="ORF">DFA_01012</name>
</gene>
<dbReference type="PROSITE" id="PS50075">
    <property type="entry name" value="CARRIER"/>
    <property type="match status" value="1"/>
</dbReference>
<dbReference type="SUPFAM" id="SSF47336">
    <property type="entry name" value="ACP-like"/>
    <property type="match status" value="1"/>
</dbReference>
<keyword evidence="6" id="KW-1185">Reference proteome</keyword>
<dbReference type="PANTHER" id="PTHR45681">
    <property type="entry name" value="POLYKETIDE SYNTHASE 44-RELATED"/>
    <property type="match status" value="1"/>
</dbReference>
<feature type="domain" description="Carrier" evidence="4">
    <location>
        <begin position="314"/>
        <end position="387"/>
    </location>
</feature>
<dbReference type="EMBL" id="GL883010">
    <property type="protein sequence ID" value="EGG21137.1"/>
    <property type="molecule type" value="Genomic_DNA"/>
</dbReference>
<keyword evidence="2" id="KW-0597">Phosphoprotein</keyword>
<organism evidence="5 6">
    <name type="scientific">Cavenderia fasciculata</name>
    <name type="common">Slime mold</name>
    <name type="synonym">Dictyostelium fasciculatum</name>
    <dbReference type="NCBI Taxonomy" id="261658"/>
    <lineage>
        <taxon>Eukaryota</taxon>
        <taxon>Amoebozoa</taxon>
        <taxon>Evosea</taxon>
        <taxon>Eumycetozoa</taxon>
        <taxon>Dictyostelia</taxon>
        <taxon>Acytosteliales</taxon>
        <taxon>Cavenderiaceae</taxon>
        <taxon>Cavenderia</taxon>
    </lineage>
</organism>
<dbReference type="InterPro" id="IPR050444">
    <property type="entry name" value="Polyketide_Synthase"/>
</dbReference>
<evidence type="ECO:0000313" key="6">
    <source>
        <dbReference type="Proteomes" id="UP000007797"/>
    </source>
</evidence>
<dbReference type="PANTHER" id="PTHR45681:SF6">
    <property type="entry name" value="POLYKETIDE SYNTHASE 37"/>
    <property type="match status" value="1"/>
</dbReference>
<dbReference type="Gene3D" id="3.40.50.720">
    <property type="entry name" value="NAD(P)-binding Rossmann-like Domain"/>
    <property type="match status" value="1"/>
</dbReference>
<dbReference type="OrthoDB" id="329835at2759"/>
<keyword evidence="1" id="KW-0596">Phosphopantetheine</keyword>
<evidence type="ECO:0000256" key="3">
    <source>
        <dbReference type="ARBA" id="ARBA00022679"/>
    </source>
</evidence>
<dbReference type="KEGG" id="dfa:DFA_01012"/>
<evidence type="ECO:0000256" key="1">
    <source>
        <dbReference type="ARBA" id="ARBA00022450"/>
    </source>
</evidence>
<evidence type="ECO:0000313" key="5">
    <source>
        <dbReference type="EMBL" id="EGG21137.1"/>
    </source>
</evidence>
<dbReference type="Pfam" id="PF23297">
    <property type="entry name" value="ACP_SdgA_C"/>
    <property type="match status" value="1"/>
</dbReference>
<dbReference type="InterPro" id="IPR036736">
    <property type="entry name" value="ACP-like_sf"/>
</dbReference>
<dbReference type="Pfam" id="PF08659">
    <property type="entry name" value="KR"/>
    <property type="match status" value="1"/>
</dbReference>
<reference evidence="6" key="1">
    <citation type="journal article" date="2011" name="Genome Res.">
        <title>Phylogeny-wide analysis of social amoeba genomes highlights ancient origins for complex intercellular communication.</title>
        <authorList>
            <person name="Heidel A.J."/>
            <person name="Lawal H.M."/>
            <person name="Felder M."/>
            <person name="Schilde C."/>
            <person name="Helps N.R."/>
            <person name="Tunggal B."/>
            <person name="Rivero F."/>
            <person name="John U."/>
            <person name="Schleicher M."/>
            <person name="Eichinger L."/>
            <person name="Platzer M."/>
            <person name="Noegel A.A."/>
            <person name="Schaap P."/>
            <person name="Gloeckner G."/>
        </authorList>
    </citation>
    <scope>NUCLEOTIDE SEQUENCE [LARGE SCALE GENOMIC DNA]</scope>
    <source>
        <strain evidence="6">SH3</strain>
    </source>
</reference>
<sequence>MTARTHIGKIVIDYENVEHDLLEPLLQPDNKRVEKKNYNLDGIQDTLLITGQTGLAAQCLQYIINHSDHLNDIIVVSYSKPKYEIQLLMNDCIRRKKGGSRGDNKASALVNIHLLQCDVGNYQQLYECVTKLYSSNTSIKPVKFVILTANVYSSKLADDIDHEEHHKVMSAKAIGALNLHELFIQLGWQLTHFNMFSSISTMLKGVNTTYGVSNTVLDLLAKYRSNNLGMQATSIAWGSVGSAGYLSYEKGASVNLTSIGAELLPTAPSKKFNFIKIYDGDFERILGHVPRQEHRFQHLVKQIKNQTKTTTSSSTTNDIVIDYISEVVSISRDGLSLDTKLKDYGVDSMIAIQIKSWVDREFNKQNLFNQSQISNGTINEILQTLNT</sequence>
<dbReference type="Gene3D" id="1.10.1200.10">
    <property type="entry name" value="ACP-like"/>
    <property type="match status" value="1"/>
</dbReference>
<dbReference type="InterPro" id="IPR057326">
    <property type="entry name" value="KR_dom"/>
</dbReference>
<keyword evidence="3" id="KW-0808">Transferase</keyword>
<dbReference type="STRING" id="1054147.F4PV21"/>
<dbReference type="Proteomes" id="UP000007797">
    <property type="component" value="Unassembled WGS sequence"/>
</dbReference>
<evidence type="ECO:0000256" key="2">
    <source>
        <dbReference type="ARBA" id="ARBA00022553"/>
    </source>
</evidence>
<evidence type="ECO:0000259" key="4">
    <source>
        <dbReference type="PROSITE" id="PS50075"/>
    </source>
</evidence>
<protein>
    <submittedName>
        <fullName evidence="5">Fatty acid synthase</fullName>
    </submittedName>
</protein>
<accession>F4PV21</accession>
<proteinExistence type="predicted"/>
<dbReference type="SUPFAM" id="SSF51735">
    <property type="entry name" value="NAD(P)-binding Rossmann-fold domains"/>
    <property type="match status" value="1"/>
</dbReference>
<dbReference type="InterPro" id="IPR009081">
    <property type="entry name" value="PP-bd_ACP"/>
</dbReference>
<dbReference type="GO" id="GO:0016740">
    <property type="term" value="F:transferase activity"/>
    <property type="evidence" value="ECO:0007669"/>
    <property type="project" value="UniProtKB-KW"/>
</dbReference>
<name>F4PV21_CACFS</name>
<dbReference type="GeneID" id="14873205"/>
<dbReference type="InterPro" id="IPR013968">
    <property type="entry name" value="PKS_KR"/>
</dbReference>
<dbReference type="SMART" id="SM00822">
    <property type="entry name" value="PKS_KR"/>
    <property type="match status" value="1"/>
</dbReference>
<dbReference type="AlphaFoldDB" id="F4PV21"/>
<dbReference type="RefSeq" id="XP_004358987.1">
    <property type="nucleotide sequence ID" value="XM_004358930.1"/>
</dbReference>